<keyword evidence="10" id="KW-1185">Reference proteome</keyword>
<keyword evidence="3 7" id="KW-0227">DNA damage</keyword>
<dbReference type="NCBIfam" id="TIGR00613">
    <property type="entry name" value="reco"/>
    <property type="match status" value="1"/>
</dbReference>
<comment type="function">
    <text evidence="7">Involved in DNA repair and RecF pathway recombination.</text>
</comment>
<dbReference type="InterPro" id="IPR012340">
    <property type="entry name" value="NA-bd_OB-fold"/>
</dbReference>
<comment type="similarity">
    <text evidence="1 7">Belongs to the RecO family.</text>
</comment>
<evidence type="ECO:0000256" key="7">
    <source>
        <dbReference type="HAMAP-Rule" id="MF_00201"/>
    </source>
</evidence>
<dbReference type="Gene3D" id="6.20.220.20">
    <property type="entry name" value="Recombination protein O, zinc-binding domain"/>
    <property type="match status" value="1"/>
</dbReference>
<evidence type="ECO:0000256" key="4">
    <source>
        <dbReference type="ARBA" id="ARBA00023172"/>
    </source>
</evidence>
<dbReference type="SUPFAM" id="SSF50249">
    <property type="entry name" value="Nucleic acid-binding proteins"/>
    <property type="match status" value="1"/>
</dbReference>
<accession>A0A926DPB2</accession>
<dbReference type="InterPro" id="IPR022572">
    <property type="entry name" value="DNA_rep/recomb_RecO_N"/>
</dbReference>
<proteinExistence type="inferred from homology"/>
<dbReference type="HAMAP" id="MF_00201">
    <property type="entry name" value="RecO"/>
    <property type="match status" value="1"/>
</dbReference>
<dbReference type="Pfam" id="PF02565">
    <property type="entry name" value="RecO_C"/>
    <property type="match status" value="1"/>
</dbReference>
<dbReference type="Gene3D" id="1.20.1440.120">
    <property type="entry name" value="Recombination protein O, C-terminal domain"/>
    <property type="match status" value="1"/>
</dbReference>
<evidence type="ECO:0000256" key="6">
    <source>
        <dbReference type="ARBA" id="ARBA00033409"/>
    </source>
</evidence>
<dbReference type="Gene3D" id="2.40.50.140">
    <property type="entry name" value="Nucleic acid-binding proteins"/>
    <property type="match status" value="1"/>
</dbReference>
<evidence type="ECO:0000313" key="9">
    <source>
        <dbReference type="EMBL" id="MBC8541526.1"/>
    </source>
</evidence>
<evidence type="ECO:0000256" key="5">
    <source>
        <dbReference type="ARBA" id="ARBA00023204"/>
    </source>
</evidence>
<gene>
    <name evidence="7 9" type="primary">recO</name>
    <name evidence="9" type="ORF">H8698_11110</name>
</gene>
<organism evidence="9 10">
    <name type="scientific">Congzhengia minquanensis</name>
    <dbReference type="NCBI Taxonomy" id="2763657"/>
    <lineage>
        <taxon>Bacteria</taxon>
        <taxon>Bacillati</taxon>
        <taxon>Bacillota</taxon>
        <taxon>Clostridia</taxon>
        <taxon>Eubacteriales</taxon>
        <taxon>Oscillospiraceae</taxon>
        <taxon>Congzhengia</taxon>
    </lineage>
</organism>
<protein>
    <recommendedName>
        <fullName evidence="2 7">DNA repair protein RecO</fullName>
    </recommendedName>
    <alternativeName>
        <fullName evidence="6 7">Recombination protein O</fullName>
    </alternativeName>
</protein>
<dbReference type="GO" id="GO:0006310">
    <property type="term" value="P:DNA recombination"/>
    <property type="evidence" value="ECO:0007669"/>
    <property type="project" value="UniProtKB-UniRule"/>
</dbReference>
<sequence length="248" mass="26790">MELIKTDGVILKRTYVGEKDAIIKILTSGAGLVSASVKGVKNMKSKLAAGSQVFGYSDFVLRPGKELFVVTQSAQKEGFFGLSSNIERLSFASYFAELTAAFHPGAEDAKAILPLLLNTLYLLSNSSKNMELIKCVFELRLLCYLGFAPELDACTVCGDTEKLCFFSPSAGGTVCRGCGALADACIITENTLAAMRYAQNSDDKKAFSFALSKSAIDEFAQCTEKMCEQVFSRPLPSLAYLKQITGKL</sequence>
<dbReference type="GO" id="GO:0043590">
    <property type="term" value="C:bacterial nucleoid"/>
    <property type="evidence" value="ECO:0007669"/>
    <property type="project" value="TreeGrafter"/>
</dbReference>
<evidence type="ECO:0000256" key="1">
    <source>
        <dbReference type="ARBA" id="ARBA00007452"/>
    </source>
</evidence>
<evidence type="ECO:0000259" key="8">
    <source>
        <dbReference type="Pfam" id="PF11967"/>
    </source>
</evidence>
<keyword evidence="5 7" id="KW-0234">DNA repair</keyword>
<dbReference type="SUPFAM" id="SSF57863">
    <property type="entry name" value="ArfGap/RecO-like zinc finger"/>
    <property type="match status" value="1"/>
</dbReference>
<evidence type="ECO:0000256" key="3">
    <source>
        <dbReference type="ARBA" id="ARBA00022763"/>
    </source>
</evidence>
<dbReference type="GO" id="GO:0006302">
    <property type="term" value="P:double-strand break repair"/>
    <property type="evidence" value="ECO:0007669"/>
    <property type="project" value="TreeGrafter"/>
</dbReference>
<dbReference type="Pfam" id="PF11967">
    <property type="entry name" value="RecO_N"/>
    <property type="match status" value="1"/>
</dbReference>
<dbReference type="PANTHER" id="PTHR33991">
    <property type="entry name" value="DNA REPAIR PROTEIN RECO"/>
    <property type="match status" value="1"/>
</dbReference>
<evidence type="ECO:0000313" key="10">
    <source>
        <dbReference type="Proteomes" id="UP000611762"/>
    </source>
</evidence>
<reference evidence="9" key="1">
    <citation type="submission" date="2020-08" db="EMBL/GenBank/DDBJ databases">
        <title>Genome public.</title>
        <authorList>
            <person name="Liu C."/>
            <person name="Sun Q."/>
        </authorList>
    </citation>
    <scope>NUCLEOTIDE SEQUENCE</scope>
    <source>
        <strain evidence="9">H8</strain>
    </source>
</reference>
<dbReference type="EMBL" id="JACRSU010000004">
    <property type="protein sequence ID" value="MBC8541526.1"/>
    <property type="molecule type" value="Genomic_DNA"/>
</dbReference>
<evidence type="ECO:0000256" key="2">
    <source>
        <dbReference type="ARBA" id="ARBA00021310"/>
    </source>
</evidence>
<dbReference type="InterPro" id="IPR003717">
    <property type="entry name" value="RecO"/>
</dbReference>
<dbReference type="InterPro" id="IPR037278">
    <property type="entry name" value="ARFGAP/RecO"/>
</dbReference>
<dbReference type="InterPro" id="IPR042242">
    <property type="entry name" value="RecO_C"/>
</dbReference>
<feature type="domain" description="DNA replication/recombination mediator RecO N-terminal" evidence="8">
    <location>
        <begin position="1"/>
        <end position="73"/>
    </location>
</feature>
<keyword evidence="4 7" id="KW-0233">DNA recombination</keyword>
<comment type="caution">
    <text evidence="9">The sequence shown here is derived from an EMBL/GenBank/DDBJ whole genome shotgun (WGS) entry which is preliminary data.</text>
</comment>
<dbReference type="Proteomes" id="UP000611762">
    <property type="component" value="Unassembled WGS sequence"/>
</dbReference>
<dbReference type="RefSeq" id="WP_249313548.1">
    <property type="nucleotide sequence ID" value="NZ_JACRSU010000004.1"/>
</dbReference>
<name>A0A926DPB2_9FIRM</name>
<dbReference type="PANTHER" id="PTHR33991:SF1">
    <property type="entry name" value="DNA REPAIR PROTEIN RECO"/>
    <property type="match status" value="1"/>
</dbReference>
<dbReference type="AlphaFoldDB" id="A0A926DPB2"/>